<name>A0A0D3FRR0_9ORYZ</name>
<dbReference type="Proteomes" id="UP000026960">
    <property type="component" value="Chromosome 4"/>
</dbReference>
<keyword evidence="3" id="KW-1185">Reference proteome</keyword>
<dbReference type="PaxDb" id="65489-OBART04G00020.1"/>
<reference evidence="2" key="2">
    <citation type="submission" date="2015-03" db="UniProtKB">
        <authorList>
            <consortium name="EnsemblPlants"/>
        </authorList>
    </citation>
    <scope>IDENTIFICATION</scope>
</reference>
<feature type="region of interest" description="Disordered" evidence="1">
    <location>
        <begin position="136"/>
        <end position="161"/>
    </location>
</feature>
<evidence type="ECO:0000256" key="1">
    <source>
        <dbReference type="SAM" id="MobiDB-lite"/>
    </source>
</evidence>
<reference evidence="2" key="1">
    <citation type="journal article" date="2009" name="Rice">
        <title>De Novo Next Generation Sequencing of Plant Genomes.</title>
        <authorList>
            <person name="Rounsley S."/>
            <person name="Marri P.R."/>
            <person name="Yu Y."/>
            <person name="He R."/>
            <person name="Sisneros N."/>
            <person name="Goicoechea J.L."/>
            <person name="Lee S.J."/>
            <person name="Angelova A."/>
            <person name="Kudrna D."/>
            <person name="Luo M."/>
            <person name="Affourtit J."/>
            <person name="Desany B."/>
            <person name="Knight J."/>
            <person name="Niazi F."/>
            <person name="Egholm M."/>
            <person name="Wing R.A."/>
        </authorList>
    </citation>
    <scope>NUCLEOTIDE SEQUENCE [LARGE SCALE GENOMIC DNA]</scope>
    <source>
        <strain evidence="2">cv. IRGC 105608</strain>
    </source>
</reference>
<evidence type="ECO:0000313" key="2">
    <source>
        <dbReference type="EnsemblPlants" id="OBART04G00020.1"/>
    </source>
</evidence>
<sequence length="161" mass="17807">MRALWPRVLRDGPTFTPQQALDAAAAGWLTDNQYYAIMANPHRYPLLHAPHGDLDVDPQQILAGNAQRIFLADFNANDNIDYTIIENPTEVEIRGTPYMTLRSAAGQKIVDYGPNDHPYRKDMALAQEAGDLLADDIDGDSEATANGRDQLAGDVWAYEPP</sequence>
<dbReference type="HOGENOM" id="CLU_1646289_0_0_1"/>
<accession>A0A0D3FRR0</accession>
<protein>
    <submittedName>
        <fullName evidence="2">Uncharacterized protein</fullName>
    </submittedName>
</protein>
<dbReference type="Gramene" id="OBART04G00020.1">
    <property type="protein sequence ID" value="OBART04G00020.1"/>
    <property type="gene ID" value="OBART04G00020"/>
</dbReference>
<organism evidence="2">
    <name type="scientific">Oryza barthii</name>
    <dbReference type="NCBI Taxonomy" id="65489"/>
    <lineage>
        <taxon>Eukaryota</taxon>
        <taxon>Viridiplantae</taxon>
        <taxon>Streptophyta</taxon>
        <taxon>Embryophyta</taxon>
        <taxon>Tracheophyta</taxon>
        <taxon>Spermatophyta</taxon>
        <taxon>Magnoliopsida</taxon>
        <taxon>Liliopsida</taxon>
        <taxon>Poales</taxon>
        <taxon>Poaceae</taxon>
        <taxon>BOP clade</taxon>
        <taxon>Oryzoideae</taxon>
        <taxon>Oryzeae</taxon>
        <taxon>Oryzinae</taxon>
        <taxon>Oryza</taxon>
    </lineage>
</organism>
<dbReference type="AlphaFoldDB" id="A0A0D3FRR0"/>
<evidence type="ECO:0000313" key="3">
    <source>
        <dbReference type="Proteomes" id="UP000026960"/>
    </source>
</evidence>
<proteinExistence type="predicted"/>
<dbReference type="EnsemblPlants" id="OBART04G00020.1">
    <property type="protein sequence ID" value="OBART04G00020.1"/>
    <property type="gene ID" value="OBART04G00020"/>
</dbReference>